<evidence type="ECO:0000256" key="3">
    <source>
        <dbReference type="ARBA" id="ARBA00022737"/>
    </source>
</evidence>
<dbReference type="PANTHER" id="PTHR22652:SF0">
    <property type="entry name" value="NUCLEOPORIN NUP43"/>
    <property type="match status" value="1"/>
</dbReference>
<keyword evidence="3" id="KW-0677">Repeat</keyword>
<dbReference type="PANTHER" id="PTHR22652">
    <property type="entry name" value="NUCLEOPORIN NUP43"/>
    <property type="match status" value="1"/>
</dbReference>
<name>A0A182J8I9_ANOAO</name>
<dbReference type="SUPFAM" id="SSF50978">
    <property type="entry name" value="WD40 repeat-like"/>
    <property type="match status" value="1"/>
</dbReference>
<comment type="subcellular location">
    <subcellularLocation>
        <location evidence="1">Nucleus</location>
    </subcellularLocation>
</comment>
<dbReference type="EnsemblMetazoa" id="AATE013405-RA">
    <property type="protein sequence ID" value="AATE013405-PA.1"/>
    <property type="gene ID" value="AATE013405"/>
</dbReference>
<sequence>MCLQKGLSSTIPAKEDEEDVNFAVALQSAVLPHKVSCIRWVAEQFGSPQTFLTSSWDSTDNSVTLWSRFHDAAGEEAVAPEVLAQKYLPGDIIGFEFVDEQTIACATSEGALSILAITKDSITEKFSLPNFHSFNNGLVSACTGISVYDRNVATIGENGCLNIVSAASASVLRTIRDNNACSMCCLSFVKPDTVLVSSRYGNIDCYDIRRDSDEPVLTLSTKSEDEEELTDTTCISYLPTQNQIVFAGLENGSIMGWDLRNPGIFSTQLKPHDSQVNVIKFRKNDPNMMFSATEEGDVYQWLLRSEHNHHMDNVFINLVQSYGPVIENYHAINSIDVSSSHMICSGDEAYVYVLEIQQE</sequence>
<dbReference type="GO" id="GO:0031080">
    <property type="term" value="C:nuclear pore outer ring"/>
    <property type="evidence" value="ECO:0007669"/>
    <property type="project" value="TreeGrafter"/>
</dbReference>
<accession>A0A182J8I9</accession>
<dbReference type="InterPro" id="IPR015943">
    <property type="entry name" value="WD40/YVTN_repeat-like_dom_sf"/>
</dbReference>
<dbReference type="VEuPathDB" id="VectorBase:AATE013405"/>
<evidence type="ECO:0000256" key="1">
    <source>
        <dbReference type="ARBA" id="ARBA00004123"/>
    </source>
</evidence>
<dbReference type="InterPro" id="IPR036322">
    <property type="entry name" value="WD40_repeat_dom_sf"/>
</dbReference>
<evidence type="ECO:0000256" key="2">
    <source>
        <dbReference type="ARBA" id="ARBA00022574"/>
    </source>
</evidence>
<evidence type="ECO:0000256" key="4">
    <source>
        <dbReference type="ARBA" id="ARBA00023242"/>
    </source>
</evidence>
<reference evidence="5" key="1">
    <citation type="submission" date="2022-08" db="UniProtKB">
        <authorList>
            <consortium name="EnsemblMetazoa"/>
        </authorList>
    </citation>
    <scope>IDENTIFICATION</scope>
    <source>
        <strain evidence="5">EBRO</strain>
    </source>
</reference>
<dbReference type="AlphaFoldDB" id="A0A182J8I9"/>
<dbReference type="EMBL" id="AXCP01008280">
    <property type="status" value="NOT_ANNOTATED_CDS"/>
    <property type="molecule type" value="Genomic_DNA"/>
</dbReference>
<dbReference type="InterPro" id="IPR001680">
    <property type="entry name" value="WD40_rpt"/>
</dbReference>
<keyword evidence="4" id="KW-0539">Nucleus</keyword>
<dbReference type="Gene3D" id="2.130.10.10">
    <property type="entry name" value="YVTN repeat-like/Quinoprotein amine dehydrogenase"/>
    <property type="match status" value="1"/>
</dbReference>
<evidence type="ECO:0000313" key="5">
    <source>
        <dbReference type="EnsemblMetazoa" id="AATE013405-PA.1"/>
    </source>
</evidence>
<dbReference type="SMART" id="SM00320">
    <property type="entry name" value="WD40"/>
    <property type="match status" value="4"/>
</dbReference>
<keyword evidence="2" id="KW-0853">WD repeat</keyword>
<dbReference type="STRING" id="41427.A0A182J8I9"/>
<proteinExistence type="predicted"/>
<organism evidence="5">
    <name type="scientific">Anopheles atroparvus</name>
    <name type="common">European mosquito</name>
    <dbReference type="NCBI Taxonomy" id="41427"/>
    <lineage>
        <taxon>Eukaryota</taxon>
        <taxon>Metazoa</taxon>
        <taxon>Ecdysozoa</taxon>
        <taxon>Arthropoda</taxon>
        <taxon>Hexapoda</taxon>
        <taxon>Insecta</taxon>
        <taxon>Pterygota</taxon>
        <taxon>Neoptera</taxon>
        <taxon>Endopterygota</taxon>
        <taxon>Diptera</taxon>
        <taxon>Nematocera</taxon>
        <taxon>Culicoidea</taxon>
        <taxon>Culicidae</taxon>
        <taxon>Anophelinae</taxon>
        <taxon>Anopheles</taxon>
    </lineage>
</organism>
<protein>
    <submittedName>
        <fullName evidence="5">Uncharacterized protein</fullName>
    </submittedName>
</protein>